<evidence type="ECO:0000313" key="4">
    <source>
        <dbReference type="Proteomes" id="UP000054481"/>
    </source>
</evidence>
<accession>A0A0F7ZPY3</accession>
<feature type="region of interest" description="Disordered" evidence="1">
    <location>
        <begin position="81"/>
        <end position="105"/>
    </location>
</feature>
<dbReference type="EMBL" id="KQ030512">
    <property type="protein sequence ID" value="KJZ76300.1"/>
    <property type="molecule type" value="Genomic_DNA"/>
</dbReference>
<keyword evidence="2" id="KW-0472">Membrane</keyword>
<dbReference type="OrthoDB" id="4775599at2759"/>
<protein>
    <submittedName>
        <fullName evidence="3">Uncharacterized protein</fullName>
    </submittedName>
</protein>
<keyword evidence="2" id="KW-0812">Transmembrane</keyword>
<organism evidence="3 4">
    <name type="scientific">Hirsutella minnesotensis 3608</name>
    <dbReference type="NCBI Taxonomy" id="1043627"/>
    <lineage>
        <taxon>Eukaryota</taxon>
        <taxon>Fungi</taxon>
        <taxon>Dikarya</taxon>
        <taxon>Ascomycota</taxon>
        <taxon>Pezizomycotina</taxon>
        <taxon>Sordariomycetes</taxon>
        <taxon>Hypocreomycetidae</taxon>
        <taxon>Hypocreales</taxon>
        <taxon>Ophiocordycipitaceae</taxon>
        <taxon>Hirsutella</taxon>
    </lineage>
</organism>
<feature type="compositionally biased region" description="Pro residues" evidence="1">
    <location>
        <begin position="166"/>
        <end position="185"/>
    </location>
</feature>
<evidence type="ECO:0000313" key="3">
    <source>
        <dbReference type="EMBL" id="KJZ76300.1"/>
    </source>
</evidence>
<dbReference type="Proteomes" id="UP000054481">
    <property type="component" value="Unassembled WGS sequence"/>
</dbReference>
<reference evidence="3 4" key="1">
    <citation type="journal article" date="2014" name="Genome Biol. Evol.">
        <title>Comparative genomics and transcriptomics analyses reveal divergent lifestyle features of nematode endoparasitic fungus Hirsutella minnesotensis.</title>
        <authorList>
            <person name="Lai Y."/>
            <person name="Liu K."/>
            <person name="Zhang X."/>
            <person name="Zhang X."/>
            <person name="Li K."/>
            <person name="Wang N."/>
            <person name="Shu C."/>
            <person name="Wu Y."/>
            <person name="Wang C."/>
            <person name="Bushley K.E."/>
            <person name="Xiang M."/>
            <person name="Liu X."/>
        </authorList>
    </citation>
    <scope>NUCLEOTIDE SEQUENCE [LARGE SCALE GENOMIC DNA]</scope>
    <source>
        <strain evidence="3 4">3608</strain>
    </source>
</reference>
<sequence>MTVALTDLDPPPPGLLCDPLVSSNLFCALVEYVSSLAMAAGDVTPPVPPQPLLWVIIPLLAVLTAGCFTFWMWKRHRRARSGTSRTWPEERTPGHDGSMVRTSRRWGALTGSRSVEGLNELGEAPPPYEAKSPPPPSPSDYEDDDLFDVEAAVRPPRYCQALPPGHQLPPPAHTAPPPPPVVISV</sequence>
<evidence type="ECO:0000256" key="2">
    <source>
        <dbReference type="SAM" id="Phobius"/>
    </source>
</evidence>
<evidence type="ECO:0000256" key="1">
    <source>
        <dbReference type="SAM" id="MobiDB-lite"/>
    </source>
</evidence>
<feature type="region of interest" description="Disordered" evidence="1">
    <location>
        <begin position="117"/>
        <end position="185"/>
    </location>
</feature>
<gene>
    <name evidence="3" type="ORF">HIM_04382</name>
</gene>
<dbReference type="AlphaFoldDB" id="A0A0F7ZPY3"/>
<feature type="transmembrane region" description="Helical" evidence="2">
    <location>
        <begin position="52"/>
        <end position="73"/>
    </location>
</feature>
<proteinExistence type="predicted"/>
<keyword evidence="2" id="KW-1133">Transmembrane helix</keyword>
<name>A0A0F7ZPY3_9HYPO</name>
<feature type="compositionally biased region" description="Pro residues" evidence="1">
    <location>
        <begin position="124"/>
        <end position="138"/>
    </location>
</feature>
<keyword evidence="4" id="KW-1185">Reference proteome</keyword>